<gene>
    <name evidence="6" type="ORF">MD483_15655</name>
</gene>
<dbReference type="InterPro" id="IPR058163">
    <property type="entry name" value="LysR-type_TF_proteobact-type"/>
</dbReference>
<reference evidence="6" key="1">
    <citation type="submission" date="2022-02" db="EMBL/GenBank/DDBJ databases">
        <title>Vibrio sp. nov., a new bacterium isolated from Bohai sea, China.</title>
        <authorList>
            <person name="Yuan Y."/>
        </authorList>
    </citation>
    <scope>NUCLEOTIDE SEQUENCE</scope>
    <source>
        <strain evidence="6">DBSS07</strain>
    </source>
</reference>
<dbReference type="CDD" id="cd08422">
    <property type="entry name" value="PBP2_CrgA_like"/>
    <property type="match status" value="1"/>
</dbReference>
<comment type="caution">
    <text evidence="6">The sequence shown here is derived from an EMBL/GenBank/DDBJ whole genome shotgun (WGS) entry which is preliminary data.</text>
</comment>
<dbReference type="SUPFAM" id="SSF46785">
    <property type="entry name" value="Winged helix' DNA-binding domain"/>
    <property type="match status" value="1"/>
</dbReference>
<keyword evidence="2" id="KW-0805">Transcription regulation</keyword>
<organism evidence="6 7">
    <name type="scientific">Vibrio paucivorans</name>
    <dbReference type="NCBI Taxonomy" id="2829489"/>
    <lineage>
        <taxon>Bacteria</taxon>
        <taxon>Pseudomonadati</taxon>
        <taxon>Pseudomonadota</taxon>
        <taxon>Gammaproteobacteria</taxon>
        <taxon>Vibrionales</taxon>
        <taxon>Vibrionaceae</taxon>
        <taxon>Vibrio</taxon>
    </lineage>
</organism>
<keyword evidence="4" id="KW-0804">Transcription</keyword>
<accession>A0A9X3CI80</accession>
<dbReference type="FunFam" id="1.10.10.10:FF:000001">
    <property type="entry name" value="LysR family transcriptional regulator"/>
    <property type="match status" value="1"/>
</dbReference>
<dbReference type="Gene3D" id="3.40.190.290">
    <property type="match status" value="1"/>
</dbReference>
<dbReference type="SUPFAM" id="SSF53850">
    <property type="entry name" value="Periplasmic binding protein-like II"/>
    <property type="match status" value="1"/>
</dbReference>
<dbReference type="InterPro" id="IPR005119">
    <property type="entry name" value="LysR_subst-bd"/>
</dbReference>
<dbReference type="GO" id="GO:0043565">
    <property type="term" value="F:sequence-specific DNA binding"/>
    <property type="evidence" value="ECO:0007669"/>
    <property type="project" value="TreeGrafter"/>
</dbReference>
<dbReference type="Pfam" id="PF00126">
    <property type="entry name" value="HTH_1"/>
    <property type="match status" value="1"/>
</dbReference>
<keyword evidence="3" id="KW-0238">DNA-binding</keyword>
<dbReference type="InterPro" id="IPR036388">
    <property type="entry name" value="WH-like_DNA-bd_sf"/>
</dbReference>
<evidence type="ECO:0000256" key="2">
    <source>
        <dbReference type="ARBA" id="ARBA00023015"/>
    </source>
</evidence>
<dbReference type="RefSeq" id="WP_265688462.1">
    <property type="nucleotide sequence ID" value="NZ_JAKRRX010000102.1"/>
</dbReference>
<evidence type="ECO:0000256" key="4">
    <source>
        <dbReference type="ARBA" id="ARBA00023163"/>
    </source>
</evidence>
<dbReference type="GO" id="GO:0006351">
    <property type="term" value="P:DNA-templated transcription"/>
    <property type="evidence" value="ECO:0007669"/>
    <property type="project" value="TreeGrafter"/>
</dbReference>
<evidence type="ECO:0000313" key="7">
    <source>
        <dbReference type="Proteomes" id="UP001155586"/>
    </source>
</evidence>
<dbReference type="AlphaFoldDB" id="A0A9X3CI80"/>
<proteinExistence type="inferred from homology"/>
<dbReference type="Proteomes" id="UP001155586">
    <property type="component" value="Unassembled WGS sequence"/>
</dbReference>
<comment type="similarity">
    <text evidence="1">Belongs to the LysR transcriptional regulatory family.</text>
</comment>
<dbReference type="InterPro" id="IPR000847">
    <property type="entry name" value="LysR_HTH_N"/>
</dbReference>
<dbReference type="Gene3D" id="1.10.10.10">
    <property type="entry name" value="Winged helix-like DNA-binding domain superfamily/Winged helix DNA-binding domain"/>
    <property type="match status" value="1"/>
</dbReference>
<evidence type="ECO:0000256" key="1">
    <source>
        <dbReference type="ARBA" id="ARBA00009437"/>
    </source>
</evidence>
<dbReference type="PANTHER" id="PTHR30537">
    <property type="entry name" value="HTH-TYPE TRANSCRIPTIONAL REGULATOR"/>
    <property type="match status" value="1"/>
</dbReference>
<dbReference type="PANTHER" id="PTHR30537:SF35">
    <property type="entry name" value="TRANSCRIPTIONAL REGULATORY PROTEIN"/>
    <property type="match status" value="1"/>
</dbReference>
<dbReference type="Pfam" id="PF03466">
    <property type="entry name" value="LysR_substrate"/>
    <property type="match status" value="1"/>
</dbReference>
<dbReference type="InterPro" id="IPR036390">
    <property type="entry name" value="WH_DNA-bd_sf"/>
</dbReference>
<dbReference type="GO" id="GO:0003700">
    <property type="term" value="F:DNA-binding transcription factor activity"/>
    <property type="evidence" value="ECO:0007669"/>
    <property type="project" value="InterPro"/>
</dbReference>
<protein>
    <submittedName>
        <fullName evidence="6">LysR family transcriptional regulator</fullName>
    </submittedName>
</protein>
<feature type="domain" description="HTH lysR-type" evidence="5">
    <location>
        <begin position="1"/>
        <end position="59"/>
    </location>
</feature>
<evidence type="ECO:0000256" key="3">
    <source>
        <dbReference type="ARBA" id="ARBA00023125"/>
    </source>
</evidence>
<sequence length="296" mass="33476">MDRLIAMRSFVEVANCASFTKAAENLDLSRLQVSRHVQEIETWLKQRLLHRTTRKVSLTSVGEQALRHCESILNEVAELEVKALSHSDRLEGKIRISAPIGLAQTMLLDVISEFTERHPDVIIEVVASDQFSQLVEERLDIALRYTAEPDDTLIARRLMHVDSIVCASPQYLQIQGEPTQLKDLEAHNCFGHLGATHWDFVKDNQPVSVKVQGNLFANDTMMISLAALRGKGIARLPCDLANPLIAQGKLVRILPEYTLQSSAIWAVYLSRSYQLPVVRQFIDFITEQWSHDIRAQ</sequence>
<evidence type="ECO:0000313" key="6">
    <source>
        <dbReference type="EMBL" id="MCW8335255.1"/>
    </source>
</evidence>
<evidence type="ECO:0000259" key="5">
    <source>
        <dbReference type="PROSITE" id="PS50931"/>
    </source>
</evidence>
<name>A0A9X3CI80_9VIBR</name>
<dbReference type="PROSITE" id="PS50931">
    <property type="entry name" value="HTH_LYSR"/>
    <property type="match status" value="1"/>
</dbReference>
<dbReference type="EMBL" id="JAKRRX010000102">
    <property type="protein sequence ID" value="MCW8335255.1"/>
    <property type="molecule type" value="Genomic_DNA"/>
</dbReference>
<keyword evidence="7" id="KW-1185">Reference proteome</keyword>